<dbReference type="RefSeq" id="XP_011313452.1">
    <property type="nucleotide sequence ID" value="XM_011315150.1"/>
</dbReference>
<evidence type="ECO:0008006" key="3">
    <source>
        <dbReference type="Google" id="ProtNLM"/>
    </source>
</evidence>
<evidence type="ECO:0000313" key="2">
    <source>
        <dbReference type="RefSeq" id="XP_011313452.1"/>
    </source>
</evidence>
<sequence length="417" mass="48330">MTDFEAAEINAIRHVFPHVRLRCCWFHYNQAVTARWYHLDLDEAPQIILFFAWQLALAPSTRYEEGLRIIAKRIALHEDEFPKLHLFHNYLLTQWLPKACLLSVFEEDDRTNNPAEACNRHLTKELGGCKPPLWTLLYNLDKYIKVTNNKLTRVLANVKISKSYQTKRQREDNERIERCQAKLSSGEYDLDKFLFESINKQRQQEIFEEIKFLQKDNSGVGSRNLAATDILLDVENAIQDPPNVSMSLLPSSRLRPQKIEKTKKATSSDTLQQMTVQEANQRVQNLANKKMEGYVQLEGEEYGSKKRRKWKSKRAGTRGCYTDQPNLKNKNIGFRSTKNTKKKSSETIKVMQPLQNSSKASVEFEENFHGVSRSFAPANVMKEAIPEENEKGNFNDDGDFTDIEFLDEKLLQEMDGN</sequence>
<gene>
    <name evidence="2" type="primary">LOC105272916</name>
</gene>
<name>A0A9R1UAF6_9HYME</name>
<organism evidence="1 2">
    <name type="scientific">Fopius arisanus</name>
    <dbReference type="NCBI Taxonomy" id="64838"/>
    <lineage>
        <taxon>Eukaryota</taxon>
        <taxon>Metazoa</taxon>
        <taxon>Ecdysozoa</taxon>
        <taxon>Arthropoda</taxon>
        <taxon>Hexapoda</taxon>
        <taxon>Insecta</taxon>
        <taxon>Pterygota</taxon>
        <taxon>Neoptera</taxon>
        <taxon>Endopterygota</taxon>
        <taxon>Hymenoptera</taxon>
        <taxon>Apocrita</taxon>
        <taxon>Ichneumonoidea</taxon>
        <taxon>Braconidae</taxon>
        <taxon>Opiinae</taxon>
        <taxon>Fopius</taxon>
    </lineage>
</organism>
<evidence type="ECO:0000313" key="1">
    <source>
        <dbReference type="Proteomes" id="UP000694866"/>
    </source>
</evidence>
<dbReference type="GeneID" id="105272916"/>
<keyword evidence="1" id="KW-1185">Reference proteome</keyword>
<dbReference type="KEGG" id="fas:105272916"/>
<proteinExistence type="predicted"/>
<dbReference type="OrthoDB" id="7553104at2759"/>
<dbReference type="Proteomes" id="UP000694866">
    <property type="component" value="Unplaced"/>
</dbReference>
<protein>
    <recommendedName>
        <fullName evidence="3">MULE transposase domain-containing protein</fullName>
    </recommendedName>
</protein>
<accession>A0A9R1UAF6</accession>
<reference evidence="2" key="1">
    <citation type="submission" date="2025-08" db="UniProtKB">
        <authorList>
            <consortium name="RefSeq"/>
        </authorList>
    </citation>
    <scope>IDENTIFICATION</scope>
    <source>
        <strain evidence="2">USDA-PBARC FA_bdor</strain>
        <tissue evidence="2">Whole organism</tissue>
    </source>
</reference>
<dbReference type="AlphaFoldDB" id="A0A9R1UAF6"/>